<organism evidence="2 3">
    <name type="scientific">Desulfobulbus oligotrophicus</name>
    <dbReference type="NCBI Taxonomy" id="1909699"/>
    <lineage>
        <taxon>Bacteria</taxon>
        <taxon>Pseudomonadati</taxon>
        <taxon>Thermodesulfobacteriota</taxon>
        <taxon>Desulfobulbia</taxon>
        <taxon>Desulfobulbales</taxon>
        <taxon>Desulfobulbaceae</taxon>
        <taxon>Desulfobulbus</taxon>
    </lineage>
</organism>
<protein>
    <submittedName>
        <fullName evidence="2">PilZ domain-containing protein</fullName>
    </submittedName>
</protein>
<reference evidence="2 3" key="1">
    <citation type="submission" date="2020-05" db="EMBL/GenBank/DDBJ databases">
        <title>Complete genome of Desulfobulbus oligotrophicus.</title>
        <authorList>
            <person name="Podar M."/>
        </authorList>
    </citation>
    <scope>NUCLEOTIDE SEQUENCE [LARGE SCALE GENOMIC DNA]</scope>
    <source>
        <strain evidence="2 3">Prop6</strain>
    </source>
</reference>
<dbReference type="Pfam" id="PF07238">
    <property type="entry name" value="PilZ"/>
    <property type="match status" value="1"/>
</dbReference>
<evidence type="ECO:0000313" key="2">
    <source>
        <dbReference type="EMBL" id="QQG66600.1"/>
    </source>
</evidence>
<dbReference type="SUPFAM" id="SSF141371">
    <property type="entry name" value="PilZ domain-like"/>
    <property type="match status" value="1"/>
</dbReference>
<feature type="domain" description="PilZ" evidence="1">
    <location>
        <begin position="48"/>
        <end position="128"/>
    </location>
</feature>
<accession>A0A7T5VET6</accession>
<name>A0A7T5VET6_9BACT</name>
<sequence>MKKKSWDDIPSLEGISVDWDYTSEAARDKRVALRISSSALGRLFGAKEVPARIAAKGQTYTIPICNLSEGGMAVSLPVALPDDLVVTVGFFLGQRKVITKARVCHVRPHDIGNLTGLAFLHLGKETVSFIRGLYPSLVLNSMV</sequence>
<dbReference type="RefSeq" id="WP_199262880.1">
    <property type="nucleotide sequence ID" value="NZ_CP054140.1"/>
</dbReference>
<dbReference type="Proteomes" id="UP000596092">
    <property type="component" value="Chromosome"/>
</dbReference>
<dbReference type="GO" id="GO:0035438">
    <property type="term" value="F:cyclic-di-GMP binding"/>
    <property type="evidence" value="ECO:0007669"/>
    <property type="project" value="InterPro"/>
</dbReference>
<proteinExistence type="predicted"/>
<dbReference type="EMBL" id="CP054140">
    <property type="protein sequence ID" value="QQG66600.1"/>
    <property type="molecule type" value="Genomic_DNA"/>
</dbReference>
<dbReference type="Gene3D" id="2.40.10.220">
    <property type="entry name" value="predicted glycosyltransferase like domains"/>
    <property type="match status" value="1"/>
</dbReference>
<dbReference type="InterPro" id="IPR009875">
    <property type="entry name" value="PilZ_domain"/>
</dbReference>
<dbReference type="KEGG" id="dog:HP555_12325"/>
<evidence type="ECO:0000313" key="3">
    <source>
        <dbReference type="Proteomes" id="UP000596092"/>
    </source>
</evidence>
<keyword evidence="3" id="KW-1185">Reference proteome</keyword>
<evidence type="ECO:0000259" key="1">
    <source>
        <dbReference type="Pfam" id="PF07238"/>
    </source>
</evidence>
<gene>
    <name evidence="2" type="ORF">HP555_12325</name>
</gene>
<dbReference type="AlphaFoldDB" id="A0A7T5VET6"/>